<proteinExistence type="predicted"/>
<protein>
    <submittedName>
        <fullName evidence="1">MBL fold metallo-hydrolase</fullName>
    </submittedName>
</protein>
<dbReference type="PROSITE" id="PS51318">
    <property type="entry name" value="TAT"/>
    <property type="match status" value="1"/>
</dbReference>
<dbReference type="InterPro" id="IPR036866">
    <property type="entry name" value="RibonucZ/Hydroxyglut_hydro"/>
</dbReference>
<dbReference type="GO" id="GO:0042781">
    <property type="term" value="F:3'-tRNA processing endoribonuclease activity"/>
    <property type="evidence" value="ECO:0007669"/>
    <property type="project" value="TreeGrafter"/>
</dbReference>
<dbReference type="PANTHER" id="PTHR46018">
    <property type="entry name" value="ZINC PHOSPHODIESTERASE ELAC PROTEIN 1"/>
    <property type="match status" value="1"/>
</dbReference>
<dbReference type="PANTHER" id="PTHR46018:SF2">
    <property type="entry name" value="ZINC PHOSPHODIESTERASE ELAC PROTEIN 1"/>
    <property type="match status" value="1"/>
</dbReference>
<comment type="caution">
    <text evidence="1">The sequence shown here is derived from an EMBL/GenBank/DDBJ whole genome shotgun (WGS) entry which is preliminary data.</text>
</comment>
<dbReference type="Proteomes" id="UP000548632">
    <property type="component" value="Unassembled WGS sequence"/>
</dbReference>
<dbReference type="AlphaFoldDB" id="A0A839H7N9"/>
<evidence type="ECO:0000313" key="2">
    <source>
        <dbReference type="Proteomes" id="UP000548632"/>
    </source>
</evidence>
<gene>
    <name evidence="1" type="ORF">HUK38_04975</name>
</gene>
<dbReference type="SUPFAM" id="SSF56281">
    <property type="entry name" value="Metallo-hydrolase/oxidoreductase"/>
    <property type="match status" value="1"/>
</dbReference>
<keyword evidence="2" id="KW-1185">Reference proteome</keyword>
<reference evidence="1 2" key="1">
    <citation type="journal article" date="2020" name="Arch. Microbiol.">
        <title>The genome sequence of the giant phototrophic gammaproteobacterium Thiospirillum jenense gives insight into its physiological properties and phylogenetic relationships.</title>
        <authorList>
            <person name="Imhoff J.F."/>
            <person name="Meyer T.E."/>
            <person name="Kyndt J.A."/>
        </authorList>
    </citation>
    <scope>NUCLEOTIDE SEQUENCE [LARGE SCALE GENOMIC DNA]</scope>
    <source>
        <strain evidence="1 2">DSM 216</strain>
    </source>
</reference>
<dbReference type="InterPro" id="IPR006311">
    <property type="entry name" value="TAT_signal"/>
</dbReference>
<accession>A0A839H7N9</accession>
<dbReference type="RefSeq" id="WP_182583086.1">
    <property type="nucleotide sequence ID" value="NZ_JABVCQ010000008.1"/>
</dbReference>
<dbReference type="EMBL" id="JABVCQ010000008">
    <property type="protein sequence ID" value="MBB1125585.1"/>
    <property type="molecule type" value="Genomic_DNA"/>
</dbReference>
<dbReference type="Gene3D" id="3.60.15.10">
    <property type="entry name" value="Ribonuclease Z/Hydroxyacylglutathione hydrolase-like"/>
    <property type="match status" value="1"/>
</dbReference>
<organism evidence="1 2">
    <name type="scientific">Thiospirillum jenense</name>
    <dbReference type="NCBI Taxonomy" id="1653858"/>
    <lineage>
        <taxon>Bacteria</taxon>
        <taxon>Pseudomonadati</taxon>
        <taxon>Pseudomonadota</taxon>
        <taxon>Gammaproteobacteria</taxon>
        <taxon>Chromatiales</taxon>
        <taxon>Chromatiaceae</taxon>
        <taxon>Thiospirillum</taxon>
    </lineage>
</organism>
<keyword evidence="1" id="KW-0378">Hydrolase</keyword>
<evidence type="ECO:0000313" key="1">
    <source>
        <dbReference type="EMBL" id="MBB1125585.1"/>
    </source>
</evidence>
<name>A0A839H7N9_9GAMM</name>
<sequence>MKDAKHTQRDGLTRREALQLSGLALGGLTLLASGDGVKEAVASVMPSNPATNTNSLFYALEPYEPGSEELAADEMRISFLGTSPILRRKQVNSSIFVELGNGECFVFDCGTGVTVNYAAMQIPMSKLRKVFLTHLHGDHTSDLTQLYCFGPQQDGKSPLYIWGPSASGIEDPTIPGKYYDDGTLNFCRHFREMNRWHTEAQSFVGTRWAEDTEDGDGYDIIATELNWRNGETHTWNTNDPYPDPDPMPSACTFSTNGAPYPEGKGIAYERNGVRISFFPAIHDRNGSISYKLEWLDQGLSLIFSGDTKPNNFMIYQATNGESGVDVFIHEMVVPPEVWSAKGGGSANPFGLGVKTARAIQENSHTPEMALGYILNETAQFGKAPRLAVATHFQSEDDTNYPALNNIRAWYAGPVTIATDLTVLNVSKAHILQRRAVVASYSWNPPITDSRAQFGTAPPKYKDFSDANPYNPMAPLAQFDQSLLDNVIDPCRYDPSELGCTNPYPQS</sequence>
<dbReference type="Pfam" id="PF23023">
    <property type="entry name" value="Anti-Pycsar_Apyc1"/>
    <property type="match status" value="1"/>
</dbReference>